<dbReference type="EMBL" id="PYEP01000006">
    <property type="protein sequence ID" value="PSN06895.1"/>
    <property type="molecule type" value="Genomic_DNA"/>
</dbReference>
<reference evidence="2 3" key="1">
    <citation type="submission" date="2018-03" db="EMBL/GenBank/DDBJ databases">
        <title>Draft genome sequence of the first documented clinical Siccibacter turicensis isolate in Austria.</title>
        <authorList>
            <person name="Lepuschitz S."/>
            <person name="Pekard-Amenitsch S."/>
            <person name="Haunold R."/>
            <person name="Schill S."/>
            <person name="Mach R."/>
            <person name="Allerberger F."/>
            <person name="Ruppitsch W."/>
            <person name="Forsythe S.J."/>
        </authorList>
    </citation>
    <scope>NUCLEOTIDE SEQUENCE [LARGE SCALE GENOMIC DNA]</scope>
    <source>
        <strain evidence="2 3">6100069499-17</strain>
    </source>
</reference>
<dbReference type="OrthoDB" id="6433535at2"/>
<evidence type="ECO:0000256" key="1">
    <source>
        <dbReference type="SAM" id="Phobius"/>
    </source>
</evidence>
<keyword evidence="1" id="KW-0472">Membrane</keyword>
<feature type="transmembrane region" description="Helical" evidence="1">
    <location>
        <begin position="111"/>
        <end position="134"/>
    </location>
</feature>
<name>A0A2P8VH46_9ENTR</name>
<evidence type="ECO:0000313" key="3">
    <source>
        <dbReference type="Proteomes" id="UP000240212"/>
    </source>
</evidence>
<comment type="caution">
    <text evidence="2">The sequence shown here is derived from an EMBL/GenBank/DDBJ whole genome shotgun (WGS) entry which is preliminary data.</text>
</comment>
<protein>
    <submittedName>
        <fullName evidence="2">Uncharacterized protein</fullName>
    </submittedName>
</protein>
<sequence length="230" mass="25883">MYNNNDVIGYLQTNRILALKLDHAASAVGEQVKDDVSITGKGATRLLYYTSCFTREYNDVCQQQKREDLRFRNAVIRILNNGDVIYEMLRIYFEEILKYKTREQLDQIKKALMAVNVHVAASTLTGAGYALAVATSVRIGLNLNVQLSVLTGRAAGTVAGIVATYGLVQNAAYSARRLHLRYPAYYFALYIQQMEMMYFLIEPLFDRAGALDAQWSSDSALANIIARMIR</sequence>
<dbReference type="RefSeq" id="WP_106877809.1">
    <property type="nucleotide sequence ID" value="NZ_PYEP01000006.1"/>
</dbReference>
<dbReference type="AlphaFoldDB" id="A0A2P8VH46"/>
<feature type="transmembrane region" description="Helical" evidence="1">
    <location>
        <begin position="154"/>
        <end position="172"/>
    </location>
</feature>
<keyword evidence="1" id="KW-1133">Transmembrane helix</keyword>
<accession>A0A2P8VH46</accession>
<proteinExistence type="predicted"/>
<organism evidence="2 3">
    <name type="scientific">Siccibacter turicensis</name>
    <dbReference type="NCBI Taxonomy" id="357233"/>
    <lineage>
        <taxon>Bacteria</taxon>
        <taxon>Pseudomonadati</taxon>
        <taxon>Pseudomonadota</taxon>
        <taxon>Gammaproteobacteria</taxon>
        <taxon>Enterobacterales</taxon>
        <taxon>Enterobacteriaceae</taxon>
        <taxon>Siccibacter</taxon>
    </lineage>
</organism>
<dbReference type="Proteomes" id="UP000240212">
    <property type="component" value="Unassembled WGS sequence"/>
</dbReference>
<evidence type="ECO:0000313" key="2">
    <source>
        <dbReference type="EMBL" id="PSN06895.1"/>
    </source>
</evidence>
<gene>
    <name evidence="2" type="ORF">C7G83_14950</name>
</gene>
<keyword evidence="1" id="KW-0812">Transmembrane</keyword>
<keyword evidence="3" id="KW-1185">Reference proteome</keyword>